<protein>
    <submittedName>
        <fullName evidence="2">Uncharacterized protein</fullName>
    </submittedName>
</protein>
<proteinExistence type="predicted"/>
<accession>A0A6J4U9T7</accession>
<feature type="region of interest" description="Disordered" evidence="1">
    <location>
        <begin position="1"/>
        <end position="48"/>
    </location>
</feature>
<organism evidence="2">
    <name type="scientific">uncultured Thermomicrobiales bacterium</name>
    <dbReference type="NCBI Taxonomy" id="1645740"/>
    <lineage>
        <taxon>Bacteria</taxon>
        <taxon>Pseudomonadati</taxon>
        <taxon>Thermomicrobiota</taxon>
        <taxon>Thermomicrobia</taxon>
        <taxon>Thermomicrobiales</taxon>
        <taxon>environmental samples</taxon>
    </lineage>
</organism>
<name>A0A6J4U9T7_9BACT</name>
<evidence type="ECO:0000313" key="2">
    <source>
        <dbReference type="EMBL" id="CAA9543539.1"/>
    </source>
</evidence>
<feature type="non-terminal residue" evidence="2">
    <location>
        <position position="48"/>
    </location>
</feature>
<feature type="non-terminal residue" evidence="2">
    <location>
        <position position="1"/>
    </location>
</feature>
<gene>
    <name evidence="2" type="ORF">AVDCRST_MAG19-116</name>
</gene>
<dbReference type="AlphaFoldDB" id="A0A6J4U9T7"/>
<evidence type="ECO:0000256" key="1">
    <source>
        <dbReference type="SAM" id="MobiDB-lite"/>
    </source>
</evidence>
<dbReference type="EMBL" id="CADCWL010000005">
    <property type="protein sequence ID" value="CAA9543539.1"/>
    <property type="molecule type" value="Genomic_DNA"/>
</dbReference>
<reference evidence="2" key="1">
    <citation type="submission" date="2020-02" db="EMBL/GenBank/DDBJ databases">
        <authorList>
            <person name="Meier V. D."/>
        </authorList>
    </citation>
    <scope>NUCLEOTIDE SEQUENCE</scope>
    <source>
        <strain evidence="2">AVDCRST_MAG19</strain>
    </source>
</reference>
<sequence>DRPRPNAVVDPTPGRGPRRRSTADRPETGCRLGTIAPSPSRGRGGRGV</sequence>